<protein>
    <submittedName>
        <fullName evidence="1">Uncharacterized protein</fullName>
    </submittedName>
</protein>
<dbReference type="AlphaFoldDB" id="A0AB74IWL9"/>
<proteinExistence type="predicted"/>
<dbReference type="Proteomes" id="UP000309076">
    <property type="component" value="Unassembled WGS sequence"/>
</dbReference>
<evidence type="ECO:0000313" key="1">
    <source>
        <dbReference type="EMBL" id="THW42012.1"/>
    </source>
</evidence>
<sequence>MANPYSIYIDPPLRRMRTALDVSGLHGLSQCILELDHTYGPNPTTSRIIDSEDYKGNAEVLLSQISPEMLHSILSNTLPSDVASGQLNLEPWAEISMQPQHKDTLEPGIYANYLAAHDGSPMTLDDFEHFLDGLDAAVMGLRMNDAAQTDISQLVDAHYRINYGNGRGLLHEIRGASLTAAVGTFLQINRVRLQDAQAQGATHITIHGDCGWAINIHDRCRQHRMLVSSPALFRLANCLLSVLFPLKHFRMHHFCIFRAFRFEHAGTGESLGSHLITSYSTYGGFSLEQAGHSVSSSQDLTSNGWMVVSDRYAGLLDKMKTRLDAETAKLTDEAKREKLEAERRRLYQILLQKRANLKLLKEKEEQGIAKMDNALSVMKLQNKSIEDRMAKGKAKVDRRIKEWEDLAKALGIAVGDQAGSSTNGSSE</sequence>
<comment type="caution">
    <text evidence="1">The sequence shown here is derived from an EMBL/GenBank/DDBJ whole genome shotgun (WGS) entry which is preliminary data.</text>
</comment>
<dbReference type="EMBL" id="QZAM01000117">
    <property type="protein sequence ID" value="THW42012.1"/>
    <property type="molecule type" value="Genomic_DNA"/>
</dbReference>
<organism evidence="1 2">
    <name type="scientific">Aureobasidium pullulans</name>
    <name type="common">Black yeast</name>
    <name type="synonym">Pullularia pullulans</name>
    <dbReference type="NCBI Taxonomy" id="5580"/>
    <lineage>
        <taxon>Eukaryota</taxon>
        <taxon>Fungi</taxon>
        <taxon>Dikarya</taxon>
        <taxon>Ascomycota</taxon>
        <taxon>Pezizomycotina</taxon>
        <taxon>Dothideomycetes</taxon>
        <taxon>Dothideomycetidae</taxon>
        <taxon>Dothideales</taxon>
        <taxon>Saccotheciaceae</taxon>
        <taxon>Aureobasidium</taxon>
    </lineage>
</organism>
<name>A0AB74IWL9_AURPU</name>
<evidence type="ECO:0000313" key="2">
    <source>
        <dbReference type="Proteomes" id="UP000309076"/>
    </source>
</evidence>
<reference evidence="1 2" key="1">
    <citation type="submission" date="2018-10" db="EMBL/GenBank/DDBJ databases">
        <title>Fifty Aureobasidium pullulans genomes reveal a recombining polyextremotolerant generalist.</title>
        <authorList>
            <person name="Gostincar C."/>
            <person name="Turk M."/>
            <person name="Zajc J."/>
            <person name="Gunde-Cimerman N."/>
        </authorList>
    </citation>
    <scope>NUCLEOTIDE SEQUENCE [LARGE SCALE GENOMIC DNA]</scope>
    <source>
        <strain evidence="1 2">EXF-10796</strain>
    </source>
</reference>
<gene>
    <name evidence="1" type="ORF">D6D21_06055</name>
</gene>
<accession>A0AB74IWL9</accession>